<dbReference type="EMBL" id="CAMXCT010000175">
    <property type="protein sequence ID" value="CAI3975016.1"/>
    <property type="molecule type" value="Genomic_DNA"/>
</dbReference>
<name>A0A9P1BKG3_9DINO</name>
<dbReference type="Gene3D" id="3.30.2410.10">
    <property type="entry name" value="Hect, E3 ligase catalytic domain"/>
    <property type="match status" value="1"/>
</dbReference>
<organism evidence="7">
    <name type="scientific">Cladocopium goreaui</name>
    <dbReference type="NCBI Taxonomy" id="2562237"/>
    <lineage>
        <taxon>Eukaryota</taxon>
        <taxon>Sar</taxon>
        <taxon>Alveolata</taxon>
        <taxon>Dinophyceae</taxon>
        <taxon>Suessiales</taxon>
        <taxon>Symbiodiniaceae</taxon>
        <taxon>Cladocopium</taxon>
    </lineage>
</organism>
<evidence type="ECO:0000259" key="5">
    <source>
        <dbReference type="PROSITE" id="PS50011"/>
    </source>
</evidence>
<evidence type="ECO:0000313" key="8">
    <source>
        <dbReference type="EMBL" id="CAL4762328.1"/>
    </source>
</evidence>
<dbReference type="Pfam" id="PF00632">
    <property type="entry name" value="HECT"/>
    <property type="match status" value="1"/>
</dbReference>
<dbReference type="SUPFAM" id="SSF56204">
    <property type="entry name" value="Hect, E3 ligase catalytic domain"/>
    <property type="match status" value="1"/>
</dbReference>
<dbReference type="SMART" id="SM00119">
    <property type="entry name" value="HECTc"/>
    <property type="match status" value="1"/>
</dbReference>
<comment type="caution">
    <text evidence="7">The sequence shown here is derived from an EMBL/GenBank/DDBJ whole genome shotgun (WGS) entry which is preliminary data.</text>
</comment>
<dbReference type="Pfam" id="PF00069">
    <property type="entry name" value="Pkinase"/>
    <property type="match status" value="1"/>
</dbReference>
<feature type="domain" description="Protein kinase" evidence="5">
    <location>
        <begin position="1119"/>
        <end position="1377"/>
    </location>
</feature>
<proteinExistence type="predicted"/>
<dbReference type="SMART" id="SM00220">
    <property type="entry name" value="S_TKc"/>
    <property type="match status" value="1"/>
</dbReference>
<dbReference type="PROSITE" id="PS50237">
    <property type="entry name" value="HECT"/>
    <property type="match status" value="1"/>
</dbReference>
<evidence type="ECO:0000313" key="7">
    <source>
        <dbReference type="EMBL" id="CAI3975016.1"/>
    </source>
</evidence>
<dbReference type="EMBL" id="CAMXCT030000175">
    <property type="protein sequence ID" value="CAL4762328.1"/>
    <property type="molecule type" value="Genomic_DNA"/>
</dbReference>
<accession>A0A9P1BKG3</accession>
<dbReference type="Proteomes" id="UP001152797">
    <property type="component" value="Unassembled WGS sequence"/>
</dbReference>
<dbReference type="PANTHER" id="PTHR24346">
    <property type="entry name" value="MAP/MICROTUBULE AFFINITY-REGULATING KINASE"/>
    <property type="match status" value="1"/>
</dbReference>
<dbReference type="OrthoDB" id="436826at2759"/>
<dbReference type="GO" id="GO:0005737">
    <property type="term" value="C:cytoplasm"/>
    <property type="evidence" value="ECO:0007669"/>
    <property type="project" value="TreeGrafter"/>
</dbReference>
<dbReference type="InterPro" id="IPR035983">
    <property type="entry name" value="Hect_E3_ubiquitin_ligase"/>
</dbReference>
<evidence type="ECO:0000256" key="3">
    <source>
        <dbReference type="ARBA" id="ARBA00022840"/>
    </source>
</evidence>
<dbReference type="SUPFAM" id="SSF56112">
    <property type="entry name" value="Protein kinase-like (PK-like)"/>
    <property type="match status" value="1"/>
</dbReference>
<dbReference type="GO" id="GO:0004842">
    <property type="term" value="F:ubiquitin-protein transferase activity"/>
    <property type="evidence" value="ECO:0007669"/>
    <property type="project" value="InterPro"/>
</dbReference>
<evidence type="ECO:0000256" key="4">
    <source>
        <dbReference type="PROSITE-ProRule" id="PRU00104"/>
    </source>
</evidence>
<evidence type="ECO:0000256" key="2">
    <source>
        <dbReference type="ARBA" id="ARBA00022786"/>
    </source>
</evidence>
<keyword evidence="3" id="KW-0067">ATP-binding</keyword>
<evidence type="ECO:0000313" key="9">
    <source>
        <dbReference type="Proteomes" id="UP001152797"/>
    </source>
</evidence>
<reference evidence="7" key="1">
    <citation type="submission" date="2022-10" db="EMBL/GenBank/DDBJ databases">
        <authorList>
            <person name="Chen Y."/>
            <person name="Dougan E. K."/>
            <person name="Chan C."/>
            <person name="Rhodes N."/>
            <person name="Thang M."/>
        </authorList>
    </citation>
    <scope>NUCLEOTIDE SEQUENCE</scope>
</reference>
<dbReference type="PROSITE" id="PS50011">
    <property type="entry name" value="PROTEIN_KINASE_DOM"/>
    <property type="match status" value="1"/>
</dbReference>
<dbReference type="EMBL" id="CAMXCT020000175">
    <property type="protein sequence ID" value="CAL1128391.1"/>
    <property type="molecule type" value="Genomic_DNA"/>
</dbReference>
<keyword evidence="1" id="KW-0547">Nucleotide-binding</keyword>
<reference evidence="8 9" key="2">
    <citation type="submission" date="2024-05" db="EMBL/GenBank/DDBJ databases">
        <authorList>
            <person name="Chen Y."/>
            <person name="Shah S."/>
            <person name="Dougan E. K."/>
            <person name="Thang M."/>
            <person name="Chan C."/>
        </authorList>
    </citation>
    <scope>NUCLEOTIDE SEQUENCE [LARGE SCALE GENOMIC DNA]</scope>
</reference>
<dbReference type="PANTHER" id="PTHR24346:SF30">
    <property type="entry name" value="MATERNAL EMBRYONIC LEUCINE ZIPPER KINASE"/>
    <property type="match status" value="1"/>
</dbReference>
<evidence type="ECO:0000259" key="6">
    <source>
        <dbReference type="PROSITE" id="PS50237"/>
    </source>
</evidence>
<dbReference type="GO" id="GO:0035556">
    <property type="term" value="P:intracellular signal transduction"/>
    <property type="evidence" value="ECO:0007669"/>
    <property type="project" value="TreeGrafter"/>
</dbReference>
<gene>
    <name evidence="7" type="ORF">C1SCF055_LOCUS3378</name>
</gene>
<dbReference type="Gene3D" id="3.90.1750.10">
    <property type="entry name" value="Hect, E3 ligase catalytic domains"/>
    <property type="match status" value="1"/>
</dbReference>
<dbReference type="InterPro" id="IPR000719">
    <property type="entry name" value="Prot_kinase_dom"/>
</dbReference>
<dbReference type="InterPro" id="IPR000569">
    <property type="entry name" value="HECT_dom"/>
</dbReference>
<dbReference type="Gene3D" id="1.10.510.10">
    <property type="entry name" value="Transferase(Phosphotransferase) domain 1"/>
    <property type="match status" value="1"/>
</dbReference>
<dbReference type="GO" id="GO:0004674">
    <property type="term" value="F:protein serine/threonine kinase activity"/>
    <property type="evidence" value="ECO:0007669"/>
    <property type="project" value="TreeGrafter"/>
</dbReference>
<keyword evidence="9" id="KW-1185">Reference proteome</keyword>
<feature type="active site" description="Glycyl thioester intermediate" evidence="4">
    <location>
        <position position="1803"/>
    </location>
</feature>
<dbReference type="GO" id="GO:0005524">
    <property type="term" value="F:ATP binding"/>
    <property type="evidence" value="ECO:0007669"/>
    <property type="project" value="UniProtKB-KW"/>
</dbReference>
<feature type="domain" description="HECT" evidence="6">
    <location>
        <begin position="1443"/>
        <end position="1835"/>
    </location>
</feature>
<sequence length="1835" mass="200189">MLHCNAVSPHKASHSHAYQIITHFRGTNTLSTSFYYIFPQTFLVQPRTNIQVHHSKKPAAIAPAPLQDALGQPFSSILLQGGCIGNHVQSIGAVVCSRASRHIASVVYQHFVQASVIPPWLEVQCGARMLAPPSWMLAPEHTGGAEQEAEEARLRHANTFAAAAARDEEMRQFVAAEAQLRALAVHPDFHTDEDRLLAVIAEASALSDGLEASPPTDSKAMDDAQRLLKTMLGLSTAWFRLVGNGGFVEGSDGLRGAKASQFTFGIVESLLASSSGLGPSMTLAFQELGGLGFMGKALANVDQASFPHGLHALRVAAARLGAAARQGVCSTEALTRSMEEFRGSLLEKVSGFASSPKRRFHMPDLKDMITNIAGVFDEGYTSIEVFEMSRLLSMQCALGLLTYRQGEKTSAEALDWFAASLIDLLSKRSGGALTSGLSVRDWLEDAGFWKRLLTQMAAKVLLQVHPILTALLHHRACSTRQLAESLVKAGAFTKGSVPSPCRAAMQASLLVAASALDTEVILQLLADVCDLLGFDHLSHEGVDLTTRLAILAFHRGYQVRLGDAASERMPAASFFLRFLQWGYRKEGPKEPGHFEVVDYAQNMLINVLLHHPAMSEILPAITAHALALAVEPCEGSLQAAGRCNKALGAVALAASSIATVGKGRVSPDTAAAVLCSAFPRVGTAAPFDQTNKEYWVSTLVDSFCLFLRLPHAEIAGKEVATLWSRLVVRPVFGLSVPFAAAQYFKMAFMAQPSPSATILAPFVAAPNPPYEISLAYASFYHAAHAQAEEEPPPTPPCRLFPQAAFFDPEDRDFGPVLSPPRLPQPLRHSMSSDGYDENWVDLTTSASIAKAAATAGISMAEPSTSVPRMRLDRVQAAHGSQSNGIFGELTVYDATERRLWDEFDELGRIDDVEALRQRDAAAHRCLAALDKEIDTVGRAGRELPSALAEARAKFSLLCQLVDEGAGAAACQRIRQVEKAFAKAEDELIAATSVHRRTLARCRRQGETPPAEDLSAARTALISAHLELLNEIRLAAQYAQLGLVEITGTPGFARAIRAAGPAHADPLLERLLRHKRWCDQQAISDPEAAGAPRNQEPEITKEDFIAAEALVDNAELIDPSMDNQSAGNGDISPIGTSGRSKLVRRRVSQAVVLKAFAPEEKDGCLQEIRALQKLKDHPSVISLLKVLKSGDGTMYLELPFCSGGSMFRWCERFGPAILQGDPDTFVRCLSIWRQIWQAIGYLHVDGVYHGRLTLDTMLLTADQRPVLADFQSCLVTGTGRPTELRRSVPDYTAPELEVQASAVPTAASDVYSAGAAMAKAFMGVELEVSSCLYHPTRGQRSLPEERTDVDLVDLLQQLLAQNPASRPSAMAVASHRALDPAGFLRRRGLLAGSQSGLRSPAQAFLEAAEALREEYRGRRVDEPLMFSREAVFDAISASKVGQWRDDALLGEWRVMLNDESGVDGGGLRREVVSLFFEQLESSSLVMRAGMDGSEVVTLFVNDRRRADKSPQQWRQMWTSVGAMLLRALVHFGNAPLAFSSAIFDCALGRFCKLPPDDVPGGDDDDDDMASVDRLLQLREEKGDDWARSELLDLLRRLRRADPQKEAGYRWMLSQRMQEEQNGVMVYSLSTESMETITAMLEPRTSSLLSRLSSPGEGGSGESVLPDASLEWVLLWDVYLKFLGGGDRWLAYEALADGFTAHGRRHDMWSQMTGDQVLETLEGVALTAEVILPNLEFKPNYGYETQIQFFKNVIAAFDSEELSMFLRFSTGIGRLPASRRFPAGQKLTVRFMPDQLEHLPSAHTCFWVVDVPPYEDQEDMAKKLRLAIAAPQPFALS</sequence>
<keyword evidence="2 4" id="KW-0833">Ubl conjugation pathway</keyword>
<dbReference type="InterPro" id="IPR011009">
    <property type="entry name" value="Kinase-like_dom_sf"/>
</dbReference>
<protein>
    <submittedName>
        <fullName evidence="8">Polyphosphatidylinositol phosphatase INP53</fullName>
    </submittedName>
</protein>
<evidence type="ECO:0000256" key="1">
    <source>
        <dbReference type="ARBA" id="ARBA00022741"/>
    </source>
</evidence>